<dbReference type="InterPro" id="IPR000477">
    <property type="entry name" value="RT_dom"/>
</dbReference>
<organism evidence="3 4">
    <name type="scientific">Carpinus fangiana</name>
    <dbReference type="NCBI Taxonomy" id="176857"/>
    <lineage>
        <taxon>Eukaryota</taxon>
        <taxon>Viridiplantae</taxon>
        <taxon>Streptophyta</taxon>
        <taxon>Embryophyta</taxon>
        <taxon>Tracheophyta</taxon>
        <taxon>Spermatophyta</taxon>
        <taxon>Magnoliopsida</taxon>
        <taxon>eudicotyledons</taxon>
        <taxon>Gunneridae</taxon>
        <taxon>Pentapetalae</taxon>
        <taxon>rosids</taxon>
        <taxon>fabids</taxon>
        <taxon>Fagales</taxon>
        <taxon>Betulaceae</taxon>
        <taxon>Carpinus</taxon>
    </lineage>
</organism>
<feature type="region of interest" description="Disordered" evidence="1">
    <location>
        <begin position="1"/>
        <end position="22"/>
    </location>
</feature>
<gene>
    <name evidence="3" type="ORF">FH972_025303</name>
</gene>
<feature type="domain" description="Reverse transcriptase" evidence="2">
    <location>
        <begin position="177"/>
        <end position="411"/>
    </location>
</feature>
<evidence type="ECO:0000313" key="3">
    <source>
        <dbReference type="EMBL" id="KAB8468469.1"/>
    </source>
</evidence>
<dbReference type="OrthoDB" id="5428681at2759"/>
<sequence>MVFRSTLWERGKGGGRTPQLGLATRPTRRRLNQHLNDSSSFWAPDVRKMEQTFGWRATTTSRAGHIPVLNTNPKDLSQERPPKVRQPLMVACGFGRSQAGSNPVLLISLMYHLNFSLITGRDIMARAYKEGRTSLRESNSSDIKNGLMSKLVEEVRFRWELRTNKRESTIDWELEAIINDLNNFSFRFSPMYRSWIPKPNKPDQLRPITQPNEKDIPMMDSISFLLNLVYKDIFLDTSHGFRRGRGPITFFSELHRWGQLDRLIKSDIVKCFDNINHDYLISFLLSDLGQENSAFCDLISDFLKTEILDCKGNDYSNKEKGIPQGSSLSPVLMNAYLHRVDKEVSRLMETETTLRYARYADDMIFGFLKGADSEAAYKRFRTSFRENLEALKLEDSCIELLRRSPWKTRVLGLITFLGPKGTLETRAPFKRWRKKLTLPYLMGQMDPKQKMNISTFLRTLRLAIKTRIALSFCCSYLYNEKELIGYFNDLSRRRIKEFLKGKRRHPNQGRQITFFQSRIIQWVKLYKIKMEAINDSLSRTRETR</sequence>
<proteinExistence type="predicted"/>
<dbReference type="PROSITE" id="PS50878">
    <property type="entry name" value="RT_POL"/>
    <property type="match status" value="1"/>
</dbReference>
<dbReference type="AlphaFoldDB" id="A0A5N6L0M6"/>
<evidence type="ECO:0000313" key="4">
    <source>
        <dbReference type="Proteomes" id="UP000327013"/>
    </source>
</evidence>
<dbReference type="PANTHER" id="PTHR34047">
    <property type="entry name" value="NUCLEAR INTRON MATURASE 1, MITOCHONDRIAL-RELATED"/>
    <property type="match status" value="1"/>
</dbReference>
<dbReference type="Pfam" id="PF00078">
    <property type="entry name" value="RVT_1"/>
    <property type="match status" value="1"/>
</dbReference>
<comment type="caution">
    <text evidence="3">The sequence shown here is derived from an EMBL/GenBank/DDBJ whole genome shotgun (WGS) entry which is preliminary data.</text>
</comment>
<dbReference type="InterPro" id="IPR051083">
    <property type="entry name" value="GrpII_Intron_Splice-Mob/Def"/>
</dbReference>
<dbReference type="CDD" id="cd01651">
    <property type="entry name" value="RT_G2_intron"/>
    <property type="match status" value="1"/>
</dbReference>
<dbReference type="PANTHER" id="PTHR34047:SF8">
    <property type="entry name" value="PROTEIN YKFC"/>
    <property type="match status" value="1"/>
</dbReference>
<evidence type="ECO:0000256" key="1">
    <source>
        <dbReference type="SAM" id="MobiDB-lite"/>
    </source>
</evidence>
<dbReference type="Proteomes" id="UP000327013">
    <property type="component" value="Unassembled WGS sequence"/>
</dbReference>
<dbReference type="SUPFAM" id="SSF56672">
    <property type="entry name" value="DNA/RNA polymerases"/>
    <property type="match status" value="1"/>
</dbReference>
<reference evidence="3 4" key="1">
    <citation type="submission" date="2019-06" db="EMBL/GenBank/DDBJ databases">
        <title>A chromosomal-level reference genome of Carpinus fangiana (Coryloideae, Betulaceae).</title>
        <authorList>
            <person name="Yang X."/>
            <person name="Wang Z."/>
            <person name="Zhang L."/>
            <person name="Hao G."/>
            <person name="Liu J."/>
            <person name="Yang Y."/>
        </authorList>
    </citation>
    <scope>NUCLEOTIDE SEQUENCE [LARGE SCALE GENOMIC DNA]</scope>
    <source>
        <strain evidence="3">Cfa_2016G</strain>
        <tissue evidence="3">Leaf</tissue>
    </source>
</reference>
<name>A0A5N6L0M6_9ROSI</name>
<dbReference type="EMBL" id="VIBQ01000043">
    <property type="protein sequence ID" value="KAB8468469.1"/>
    <property type="molecule type" value="Genomic_DNA"/>
</dbReference>
<dbReference type="InterPro" id="IPR043502">
    <property type="entry name" value="DNA/RNA_pol_sf"/>
</dbReference>
<accession>A0A5N6L0M6</accession>
<protein>
    <recommendedName>
        <fullName evidence="2">Reverse transcriptase domain-containing protein</fullName>
    </recommendedName>
</protein>
<keyword evidence="4" id="KW-1185">Reference proteome</keyword>
<evidence type="ECO:0000259" key="2">
    <source>
        <dbReference type="PROSITE" id="PS50878"/>
    </source>
</evidence>